<evidence type="ECO:0000313" key="2">
    <source>
        <dbReference type="EnsemblProtists" id="EKX31891"/>
    </source>
</evidence>
<dbReference type="EMBL" id="JH993227">
    <property type="protein sequence ID" value="EKX31891.1"/>
    <property type="molecule type" value="Genomic_DNA"/>
</dbReference>
<dbReference type="OMA" id="CEEYCAR"/>
<name>L1I6N3_GUITC</name>
<dbReference type="GeneID" id="17288614"/>
<dbReference type="OrthoDB" id="419677at2759"/>
<dbReference type="KEGG" id="gtt:GUITHDRAFT_121915"/>
<dbReference type="AlphaFoldDB" id="L1I6N3"/>
<reference evidence="2" key="3">
    <citation type="submission" date="2015-06" db="UniProtKB">
        <authorList>
            <consortium name="EnsemblProtists"/>
        </authorList>
    </citation>
    <scope>IDENTIFICATION</scope>
</reference>
<dbReference type="EnsemblProtists" id="EKX31891">
    <property type="protein sequence ID" value="EKX31891"/>
    <property type="gene ID" value="GUITHDRAFT_121915"/>
</dbReference>
<dbReference type="InterPro" id="IPR021109">
    <property type="entry name" value="Peptidase_aspartic_dom_sf"/>
</dbReference>
<protein>
    <recommendedName>
        <fullName evidence="4">Peptidase A1 domain-containing protein</fullName>
    </recommendedName>
</protein>
<dbReference type="HOGENOM" id="CLU_662985_0_0_1"/>
<evidence type="ECO:0000313" key="1">
    <source>
        <dbReference type="EMBL" id="EKX31891.1"/>
    </source>
</evidence>
<keyword evidence="3" id="KW-1185">Reference proteome</keyword>
<dbReference type="Proteomes" id="UP000011087">
    <property type="component" value="Unassembled WGS sequence"/>
</dbReference>
<sequence>MLFAPAPCFSRASWSRASVGRAGVRGILRAETPVSRLSPAGSLEDVRGAWRRRTLLSRFLLILLSYWTTKQDCQADPWGQDGSLVRIPLQVCDDSYCIFFNINDAGPFRAVVDTGSPFFTVAGSCTQRWGCYKGQGSDSGLAPTYEVCMVYTASFLSQSVIKVYAAKEGEARISFLNATGPGAAFAGAVRGVRGGIPLVFGVLSDVLVARPGGVFLGLIKEREDDIRPTFLGQTDFTSMQIDLSTSKSLVLSTRPLIARGHSLIQLQDLRVFGDPVQHYACLANSMTVNGYKLDFGDDPVYTIVDTGTTGLTMSRELYEEILFLYASKKISSKARLWKKVSVSLEGTEGGVEIEARNPITTPVDIPWPKFRSRLLVLGLSFIEGTTITLDLKQGYMSIVDKRQTTRLQPDMPKTI</sequence>
<dbReference type="PaxDb" id="55529-EKX31891"/>
<gene>
    <name evidence="1" type="ORF">GUITHDRAFT_121915</name>
</gene>
<organism evidence="1">
    <name type="scientific">Guillardia theta (strain CCMP2712)</name>
    <name type="common">Cryptophyte</name>
    <dbReference type="NCBI Taxonomy" id="905079"/>
    <lineage>
        <taxon>Eukaryota</taxon>
        <taxon>Cryptophyceae</taxon>
        <taxon>Pyrenomonadales</taxon>
        <taxon>Geminigeraceae</taxon>
        <taxon>Guillardia</taxon>
    </lineage>
</organism>
<dbReference type="SUPFAM" id="SSF50630">
    <property type="entry name" value="Acid proteases"/>
    <property type="match status" value="1"/>
</dbReference>
<reference evidence="1 3" key="1">
    <citation type="journal article" date="2012" name="Nature">
        <title>Algal genomes reveal evolutionary mosaicism and the fate of nucleomorphs.</title>
        <authorList>
            <consortium name="DOE Joint Genome Institute"/>
            <person name="Curtis B.A."/>
            <person name="Tanifuji G."/>
            <person name="Burki F."/>
            <person name="Gruber A."/>
            <person name="Irimia M."/>
            <person name="Maruyama S."/>
            <person name="Arias M.C."/>
            <person name="Ball S.G."/>
            <person name="Gile G.H."/>
            <person name="Hirakawa Y."/>
            <person name="Hopkins J.F."/>
            <person name="Kuo A."/>
            <person name="Rensing S.A."/>
            <person name="Schmutz J."/>
            <person name="Symeonidi A."/>
            <person name="Elias M."/>
            <person name="Eveleigh R.J."/>
            <person name="Herman E.K."/>
            <person name="Klute M.J."/>
            <person name="Nakayama T."/>
            <person name="Obornik M."/>
            <person name="Reyes-Prieto A."/>
            <person name="Armbrust E.V."/>
            <person name="Aves S.J."/>
            <person name="Beiko R.G."/>
            <person name="Coutinho P."/>
            <person name="Dacks J.B."/>
            <person name="Durnford D.G."/>
            <person name="Fast N.M."/>
            <person name="Green B.R."/>
            <person name="Grisdale C.J."/>
            <person name="Hempel F."/>
            <person name="Henrissat B."/>
            <person name="Hoppner M.P."/>
            <person name="Ishida K."/>
            <person name="Kim E."/>
            <person name="Koreny L."/>
            <person name="Kroth P.G."/>
            <person name="Liu Y."/>
            <person name="Malik S.B."/>
            <person name="Maier U.G."/>
            <person name="McRose D."/>
            <person name="Mock T."/>
            <person name="Neilson J.A."/>
            <person name="Onodera N.T."/>
            <person name="Poole A.M."/>
            <person name="Pritham E.J."/>
            <person name="Richards T.A."/>
            <person name="Rocap G."/>
            <person name="Roy S.W."/>
            <person name="Sarai C."/>
            <person name="Schaack S."/>
            <person name="Shirato S."/>
            <person name="Slamovits C.H."/>
            <person name="Spencer D.F."/>
            <person name="Suzuki S."/>
            <person name="Worden A.Z."/>
            <person name="Zauner S."/>
            <person name="Barry K."/>
            <person name="Bell C."/>
            <person name="Bharti A.K."/>
            <person name="Crow J.A."/>
            <person name="Grimwood J."/>
            <person name="Kramer R."/>
            <person name="Lindquist E."/>
            <person name="Lucas S."/>
            <person name="Salamov A."/>
            <person name="McFadden G.I."/>
            <person name="Lane C.E."/>
            <person name="Keeling P.J."/>
            <person name="Gray M.W."/>
            <person name="Grigoriev I.V."/>
            <person name="Archibald J.M."/>
        </authorList>
    </citation>
    <scope>NUCLEOTIDE SEQUENCE</scope>
    <source>
        <strain evidence="1 3">CCMP2712</strain>
    </source>
</reference>
<proteinExistence type="predicted"/>
<reference evidence="3" key="2">
    <citation type="submission" date="2012-11" db="EMBL/GenBank/DDBJ databases">
        <authorList>
            <person name="Kuo A."/>
            <person name="Curtis B.A."/>
            <person name="Tanifuji G."/>
            <person name="Burki F."/>
            <person name="Gruber A."/>
            <person name="Irimia M."/>
            <person name="Maruyama S."/>
            <person name="Arias M.C."/>
            <person name="Ball S.G."/>
            <person name="Gile G.H."/>
            <person name="Hirakawa Y."/>
            <person name="Hopkins J.F."/>
            <person name="Rensing S.A."/>
            <person name="Schmutz J."/>
            <person name="Symeonidi A."/>
            <person name="Elias M."/>
            <person name="Eveleigh R.J."/>
            <person name="Herman E.K."/>
            <person name="Klute M.J."/>
            <person name="Nakayama T."/>
            <person name="Obornik M."/>
            <person name="Reyes-Prieto A."/>
            <person name="Armbrust E.V."/>
            <person name="Aves S.J."/>
            <person name="Beiko R.G."/>
            <person name="Coutinho P."/>
            <person name="Dacks J.B."/>
            <person name="Durnford D.G."/>
            <person name="Fast N.M."/>
            <person name="Green B.R."/>
            <person name="Grisdale C."/>
            <person name="Hempe F."/>
            <person name="Henrissat B."/>
            <person name="Hoppner M.P."/>
            <person name="Ishida K.-I."/>
            <person name="Kim E."/>
            <person name="Koreny L."/>
            <person name="Kroth P.G."/>
            <person name="Liu Y."/>
            <person name="Malik S.-B."/>
            <person name="Maier U.G."/>
            <person name="McRose D."/>
            <person name="Mock T."/>
            <person name="Neilson J.A."/>
            <person name="Onodera N.T."/>
            <person name="Poole A.M."/>
            <person name="Pritham E.J."/>
            <person name="Richards T.A."/>
            <person name="Rocap G."/>
            <person name="Roy S.W."/>
            <person name="Sarai C."/>
            <person name="Schaack S."/>
            <person name="Shirato S."/>
            <person name="Slamovits C.H."/>
            <person name="Spencer D.F."/>
            <person name="Suzuki S."/>
            <person name="Worden A.Z."/>
            <person name="Zauner S."/>
            <person name="Barry K."/>
            <person name="Bell C."/>
            <person name="Bharti A.K."/>
            <person name="Crow J.A."/>
            <person name="Grimwood J."/>
            <person name="Kramer R."/>
            <person name="Lindquist E."/>
            <person name="Lucas S."/>
            <person name="Salamov A."/>
            <person name="McFadden G.I."/>
            <person name="Lane C.E."/>
            <person name="Keeling P.J."/>
            <person name="Gray M.W."/>
            <person name="Grigoriev I.V."/>
            <person name="Archibald J.M."/>
        </authorList>
    </citation>
    <scope>NUCLEOTIDE SEQUENCE</scope>
    <source>
        <strain evidence="3">CCMP2712</strain>
    </source>
</reference>
<dbReference type="eggNOG" id="ENOG502S3QI">
    <property type="taxonomic scope" value="Eukaryota"/>
</dbReference>
<evidence type="ECO:0000313" key="3">
    <source>
        <dbReference type="Proteomes" id="UP000011087"/>
    </source>
</evidence>
<evidence type="ECO:0008006" key="4">
    <source>
        <dbReference type="Google" id="ProtNLM"/>
    </source>
</evidence>
<accession>L1I6N3</accession>
<dbReference type="RefSeq" id="XP_005818871.1">
    <property type="nucleotide sequence ID" value="XM_005818814.1"/>
</dbReference>